<feature type="region of interest" description="Disordered" evidence="1">
    <location>
        <begin position="51"/>
        <end position="98"/>
    </location>
</feature>
<evidence type="ECO:0000256" key="1">
    <source>
        <dbReference type="SAM" id="MobiDB-lite"/>
    </source>
</evidence>
<gene>
    <name evidence="2" type="ORF">HMPREF0973_01940</name>
</gene>
<evidence type="ECO:0000313" key="2">
    <source>
        <dbReference type="EMBL" id="EEX18155.1"/>
    </source>
</evidence>
<dbReference type="OrthoDB" id="1083171at2"/>
<name>C9MQP0_9BACT</name>
<dbReference type="AlphaFoldDB" id="C9MQP0"/>
<organism evidence="2 3">
    <name type="scientific">Prevotella veroralis F0319</name>
    <dbReference type="NCBI Taxonomy" id="649761"/>
    <lineage>
        <taxon>Bacteria</taxon>
        <taxon>Pseudomonadati</taxon>
        <taxon>Bacteroidota</taxon>
        <taxon>Bacteroidia</taxon>
        <taxon>Bacteroidales</taxon>
        <taxon>Prevotellaceae</taxon>
        <taxon>Prevotella</taxon>
    </lineage>
</organism>
<feature type="compositionally biased region" description="Acidic residues" evidence="1">
    <location>
        <begin position="76"/>
        <end position="88"/>
    </location>
</feature>
<dbReference type="EMBL" id="ACVA01000047">
    <property type="protein sequence ID" value="EEX18155.1"/>
    <property type="molecule type" value="Genomic_DNA"/>
</dbReference>
<dbReference type="HOGENOM" id="CLU_2424506_0_0_10"/>
<sequence length="98" mass="11390">MPFCELDFKQNKNEITAILINKVMRKEQTKRDYSVPHCMIIQMNETTNLMDTSFPSQHRPGHHGGVISSAKASMLWDEDEREDEDEESPIMGRLTESY</sequence>
<keyword evidence="3" id="KW-1185">Reference proteome</keyword>
<dbReference type="STRING" id="649761.HMPREF0973_01940"/>
<reference evidence="2 3" key="1">
    <citation type="submission" date="2009-09" db="EMBL/GenBank/DDBJ databases">
        <authorList>
            <person name="Weinstock G."/>
            <person name="Sodergren E."/>
            <person name="Clifton S."/>
            <person name="Fulton L."/>
            <person name="Fulton B."/>
            <person name="Courtney L."/>
            <person name="Fronick C."/>
            <person name="Harrison M."/>
            <person name="Strong C."/>
            <person name="Farmer C."/>
            <person name="Delahaunty K."/>
            <person name="Markovic C."/>
            <person name="Hall O."/>
            <person name="Minx P."/>
            <person name="Tomlinson C."/>
            <person name="Mitreva M."/>
            <person name="Nelson J."/>
            <person name="Hou S."/>
            <person name="Wollam A."/>
            <person name="Pepin K.H."/>
            <person name="Johnson M."/>
            <person name="Bhonagiri V."/>
            <person name="Nash W.E."/>
            <person name="Warren W."/>
            <person name="Chinwalla A."/>
            <person name="Mardis E.R."/>
            <person name="Wilson R.K."/>
        </authorList>
    </citation>
    <scope>NUCLEOTIDE SEQUENCE [LARGE SCALE GENOMIC DNA]</scope>
    <source>
        <strain evidence="2 3">F0319</strain>
    </source>
</reference>
<comment type="caution">
    <text evidence="2">The sequence shown here is derived from an EMBL/GenBank/DDBJ whole genome shotgun (WGS) entry which is preliminary data.</text>
</comment>
<accession>C9MQP0</accession>
<protein>
    <submittedName>
        <fullName evidence="2">Uncharacterized protein</fullName>
    </submittedName>
</protein>
<proteinExistence type="predicted"/>
<evidence type="ECO:0000313" key="3">
    <source>
        <dbReference type="Proteomes" id="UP000003327"/>
    </source>
</evidence>
<dbReference type="Proteomes" id="UP000003327">
    <property type="component" value="Unassembled WGS sequence"/>
</dbReference>